<sequence>MSNTNQNLLNQTLEALTVTEIMEALNTAAAALPDATLTDEQRRNLNAISVDNKVFAEEVLDEMNTNPNAAVNATYNLEFLANDLQLFEQVESIISRLMDMVQRLEDVKRLAGHEAYGMATGAYGMLEVMARTGVPGAQASFDRLKPRFAKSGGRPVDGEETAS</sequence>
<dbReference type="EMBL" id="JSVU01000002">
    <property type="protein sequence ID" value="KJJ39570.1"/>
    <property type="molecule type" value="Genomic_DNA"/>
</dbReference>
<name>A0ABR5DLB3_9FLAO</name>
<dbReference type="Proteomes" id="UP000033497">
    <property type="component" value="Unassembled WGS sequence"/>
</dbReference>
<dbReference type="RefSeq" id="WP_045079745.1">
    <property type="nucleotide sequence ID" value="NZ_JSVU01000002.1"/>
</dbReference>
<comment type="caution">
    <text evidence="1">The sequence shown here is derived from an EMBL/GenBank/DDBJ whole genome shotgun (WGS) entry which is preliminary data.</text>
</comment>
<gene>
    <name evidence="1" type="ORF">MB09_04895</name>
</gene>
<evidence type="ECO:0000313" key="1">
    <source>
        <dbReference type="EMBL" id="KJJ39570.1"/>
    </source>
</evidence>
<proteinExistence type="predicted"/>
<organism evidence="1 2">
    <name type="scientific">Aequorivita vladivostokensis</name>
    <dbReference type="NCBI Taxonomy" id="171194"/>
    <lineage>
        <taxon>Bacteria</taxon>
        <taxon>Pseudomonadati</taxon>
        <taxon>Bacteroidota</taxon>
        <taxon>Flavobacteriia</taxon>
        <taxon>Flavobacteriales</taxon>
        <taxon>Flavobacteriaceae</taxon>
        <taxon>Aequorivita</taxon>
    </lineage>
</organism>
<protein>
    <submittedName>
        <fullName evidence="1">Uncharacterized protein</fullName>
    </submittedName>
</protein>
<accession>A0ABR5DLB3</accession>
<evidence type="ECO:0000313" key="2">
    <source>
        <dbReference type="Proteomes" id="UP000033497"/>
    </source>
</evidence>
<keyword evidence="2" id="KW-1185">Reference proteome</keyword>
<reference evidence="1 2" key="1">
    <citation type="submission" date="2014-10" db="EMBL/GenBank/DDBJ databases">
        <title>Genome sequencing of Vitellibacter vladivostokensis KMM 3516.</title>
        <authorList>
            <person name="Thevarajoo S."/>
            <person name="Selvaratnam C."/>
            <person name="Goh K.M."/>
            <person name="Chong C.S."/>
        </authorList>
    </citation>
    <scope>NUCLEOTIDE SEQUENCE [LARGE SCALE GENOMIC DNA]</scope>
    <source>
        <strain evidence="1 2">KMM 3516</strain>
    </source>
</reference>